<evidence type="ECO:0000256" key="2">
    <source>
        <dbReference type="ARBA" id="ARBA00011730"/>
    </source>
</evidence>
<comment type="subunit">
    <text evidence="2">Component of the RNA polymerase II (Pol II) complex consisting of 12 subunits.</text>
</comment>
<dbReference type="AlphaFoldDB" id="A0A8H6AT31"/>
<dbReference type="GO" id="GO:0005665">
    <property type="term" value="C:RNA polymerase II, core complex"/>
    <property type="evidence" value="ECO:0007669"/>
    <property type="project" value="TreeGrafter"/>
</dbReference>
<organism evidence="9 10">
    <name type="scientific">Botrytis fragariae</name>
    <dbReference type="NCBI Taxonomy" id="1964551"/>
    <lineage>
        <taxon>Eukaryota</taxon>
        <taxon>Fungi</taxon>
        <taxon>Dikarya</taxon>
        <taxon>Ascomycota</taxon>
        <taxon>Pezizomycotina</taxon>
        <taxon>Leotiomycetes</taxon>
        <taxon>Helotiales</taxon>
        <taxon>Sclerotiniaceae</taxon>
        <taxon>Botrytis</taxon>
    </lineage>
</organism>
<dbReference type="InterPro" id="IPR036603">
    <property type="entry name" value="RBP11-like"/>
</dbReference>
<dbReference type="HAMAP" id="MF_00320">
    <property type="entry name" value="RNApol_arch_Rpo3"/>
    <property type="match status" value="1"/>
</dbReference>
<evidence type="ECO:0000256" key="1">
    <source>
        <dbReference type="ARBA" id="ARBA00004123"/>
    </source>
</evidence>
<dbReference type="Pfam" id="PF01193">
    <property type="entry name" value="RNA_pol_L"/>
    <property type="match status" value="1"/>
</dbReference>
<evidence type="ECO:0000256" key="7">
    <source>
        <dbReference type="ARBA" id="ARBA00072506"/>
    </source>
</evidence>
<sequence length="401" mass="43706">MAGCESLRLQMQRVSLVYSNQVQNDLKVRITLSILAFSGFQSTARPAQAIRPSANFFVKSPNMDYDPMVMDQESSGPQVKITEAGSHHVDFELSNVDLSFANSLRRTILSEVPTIAIDRVQIEANTSVLADEFIAHRLGLIPLNSKNCDDVIYTRDCDCEGNCELCSVTLTLHARCTGDEIMKVYARDLVVDPQRANKWVGNPVITDPDGLGPVIAKLRKGQELRMKCIALKGIAKEHAKWAPTAAVGFEYDPHNKLKHIDLWYEHDAAKEWPKSKYADWEEPAQEGAPFDYDAVPNNFYFEVESIGNLEPDAIIQQGIKVMQQKLAAVLQDLTEGDGQANGGGYDAPQSPDVGMNGHGWQDPGYATPYGGGNAWGGAGGAGGAATPYGATPYGQNGQSGW</sequence>
<protein>
    <recommendedName>
        <fullName evidence="7">DNA-directed RNA polymerase II subunit RPB3</fullName>
    </recommendedName>
</protein>
<dbReference type="Gene3D" id="3.30.1360.10">
    <property type="entry name" value="RNA polymerase, RBP11-like subunit"/>
    <property type="match status" value="1"/>
</dbReference>
<dbReference type="InterPro" id="IPR022842">
    <property type="entry name" value="RNAP_Rpo3/Rpb3/RPAC1"/>
</dbReference>
<evidence type="ECO:0000256" key="5">
    <source>
        <dbReference type="ARBA" id="ARBA00023242"/>
    </source>
</evidence>
<evidence type="ECO:0000313" key="9">
    <source>
        <dbReference type="EMBL" id="KAF5872870.1"/>
    </source>
</evidence>
<dbReference type="Gene3D" id="2.170.120.12">
    <property type="entry name" value="DNA-directed RNA polymerase, insert domain"/>
    <property type="match status" value="1"/>
</dbReference>
<dbReference type="InterPro" id="IPR001514">
    <property type="entry name" value="DNA-dir_RNA_pol_30-40kDasu_CS"/>
</dbReference>
<dbReference type="FunFam" id="2.170.120.12:FF:000002">
    <property type="entry name" value="DNA-directed RNA polymerase II subunit RPB3"/>
    <property type="match status" value="1"/>
</dbReference>
<dbReference type="GO" id="GO:0003677">
    <property type="term" value="F:DNA binding"/>
    <property type="evidence" value="ECO:0007669"/>
    <property type="project" value="InterPro"/>
</dbReference>
<evidence type="ECO:0000259" key="8">
    <source>
        <dbReference type="SMART" id="SM00662"/>
    </source>
</evidence>
<evidence type="ECO:0000256" key="3">
    <source>
        <dbReference type="ARBA" id="ARBA00022478"/>
    </source>
</evidence>
<comment type="similarity">
    <text evidence="6">Belongs to the archaeal Rpo3/eukaryotic RPB3 RNA polymerase subunit family.</text>
</comment>
<name>A0A8H6AT31_9HELO</name>
<evidence type="ECO:0000256" key="4">
    <source>
        <dbReference type="ARBA" id="ARBA00023163"/>
    </source>
</evidence>
<dbReference type="PANTHER" id="PTHR11800:SF2">
    <property type="entry name" value="DNA-DIRECTED RNA POLYMERASE II SUBUNIT RPB3"/>
    <property type="match status" value="1"/>
</dbReference>
<keyword evidence="3" id="KW-0240">DNA-directed RNA polymerase</keyword>
<dbReference type="SMART" id="SM00662">
    <property type="entry name" value="RPOLD"/>
    <property type="match status" value="1"/>
</dbReference>
<keyword evidence="4" id="KW-0804">Transcription</keyword>
<feature type="domain" description="DNA-directed RNA polymerase RpoA/D/Rpb3-type" evidence="8">
    <location>
        <begin position="88"/>
        <end position="332"/>
    </location>
</feature>
<dbReference type="GeneID" id="59262202"/>
<dbReference type="GO" id="GO:0003899">
    <property type="term" value="F:DNA-directed RNA polymerase activity"/>
    <property type="evidence" value="ECO:0007669"/>
    <property type="project" value="InterPro"/>
</dbReference>
<dbReference type="OrthoDB" id="270173at2759"/>
<proteinExistence type="inferred from homology"/>
<dbReference type="SUPFAM" id="SSF56553">
    <property type="entry name" value="Insert subdomain of RNA polymerase alpha subunit"/>
    <property type="match status" value="1"/>
</dbReference>
<keyword evidence="10" id="KW-1185">Reference proteome</keyword>
<dbReference type="GO" id="GO:0006366">
    <property type="term" value="P:transcription by RNA polymerase II"/>
    <property type="evidence" value="ECO:0007669"/>
    <property type="project" value="TreeGrafter"/>
</dbReference>
<accession>A0A8H6AT31</accession>
<dbReference type="InterPro" id="IPR036643">
    <property type="entry name" value="RNApol_insert_sf"/>
</dbReference>
<dbReference type="Pfam" id="PF01000">
    <property type="entry name" value="RNA_pol_A_bac"/>
    <property type="match status" value="1"/>
</dbReference>
<evidence type="ECO:0000313" key="10">
    <source>
        <dbReference type="Proteomes" id="UP000531561"/>
    </source>
</evidence>
<dbReference type="SUPFAM" id="SSF55257">
    <property type="entry name" value="RBP11-like subunits of RNA polymerase"/>
    <property type="match status" value="1"/>
</dbReference>
<dbReference type="Proteomes" id="UP000531561">
    <property type="component" value="Unassembled WGS sequence"/>
</dbReference>
<dbReference type="InterPro" id="IPR011263">
    <property type="entry name" value="DNA-dir_RNA_pol_RpoA/D/Rpb3"/>
</dbReference>
<dbReference type="InterPro" id="IPR050518">
    <property type="entry name" value="Rpo3/RPB3_RNA_Pol_subunit"/>
</dbReference>
<dbReference type="PANTHER" id="PTHR11800">
    <property type="entry name" value="DNA-DIRECTED RNA POLYMERASE"/>
    <property type="match status" value="1"/>
</dbReference>
<comment type="caution">
    <text evidence="9">The sequence shown here is derived from an EMBL/GenBank/DDBJ whole genome shotgun (WGS) entry which is preliminary data.</text>
</comment>
<comment type="subcellular location">
    <subcellularLocation>
        <location evidence="1">Nucleus</location>
    </subcellularLocation>
</comment>
<dbReference type="InterPro" id="IPR011262">
    <property type="entry name" value="DNA-dir_RNA_pol_insert"/>
</dbReference>
<dbReference type="RefSeq" id="XP_037191816.1">
    <property type="nucleotide sequence ID" value="XM_037338510.1"/>
</dbReference>
<evidence type="ECO:0000256" key="6">
    <source>
        <dbReference type="ARBA" id="ARBA00025804"/>
    </source>
</evidence>
<gene>
    <name evidence="9" type="ORF">Bfra_008146</name>
</gene>
<reference evidence="9 10" key="1">
    <citation type="journal article" date="2020" name="Phytopathology">
        <title>A high-quality genome resource of Botrytis fragariae, a new and rapidly spreading fungal pathogen causing strawberry gray mold in the U.S.A.</title>
        <authorList>
            <person name="Wu Y."/>
            <person name="Saski C.A."/>
            <person name="Schnabel G."/>
            <person name="Xiao S."/>
            <person name="Hu M."/>
        </authorList>
    </citation>
    <scope>NUCLEOTIDE SEQUENCE [LARGE SCALE GENOMIC DNA]</scope>
    <source>
        <strain evidence="9 10">BVB16</strain>
    </source>
</reference>
<dbReference type="PROSITE" id="PS00446">
    <property type="entry name" value="RNA_POL_D_30KD"/>
    <property type="match status" value="1"/>
</dbReference>
<dbReference type="EMBL" id="JABFCT010000009">
    <property type="protein sequence ID" value="KAF5872870.1"/>
    <property type="molecule type" value="Genomic_DNA"/>
</dbReference>
<dbReference type="CDD" id="cd07031">
    <property type="entry name" value="RNAP_II_RPB3"/>
    <property type="match status" value="1"/>
</dbReference>
<dbReference type="GO" id="GO:0046983">
    <property type="term" value="F:protein dimerization activity"/>
    <property type="evidence" value="ECO:0007669"/>
    <property type="project" value="InterPro"/>
</dbReference>
<dbReference type="NCBIfam" id="NF001988">
    <property type="entry name" value="PRK00783.1"/>
    <property type="match status" value="1"/>
</dbReference>
<keyword evidence="5" id="KW-0539">Nucleus</keyword>